<keyword evidence="2" id="KW-1185">Reference proteome</keyword>
<gene>
    <name evidence="1" type="ORF">L1987_83334</name>
</gene>
<reference evidence="1 2" key="2">
    <citation type="journal article" date="2022" name="Mol. Ecol. Resour.">
        <title>The genomes of chicory, endive, great burdock and yacon provide insights into Asteraceae paleo-polyploidization history and plant inulin production.</title>
        <authorList>
            <person name="Fan W."/>
            <person name="Wang S."/>
            <person name="Wang H."/>
            <person name="Wang A."/>
            <person name="Jiang F."/>
            <person name="Liu H."/>
            <person name="Zhao H."/>
            <person name="Xu D."/>
            <person name="Zhang Y."/>
        </authorList>
    </citation>
    <scope>NUCLEOTIDE SEQUENCE [LARGE SCALE GENOMIC DNA]</scope>
    <source>
        <strain evidence="2">cv. Yunnan</strain>
        <tissue evidence="1">Leaves</tissue>
    </source>
</reference>
<sequence>MLARAFQAFGIISDAFVARKKDARGNFFGFVRILNVTRVEEMLSEMNKVNILQARVTVSVAKYDRNQSRVEPRVENCIPIIWLPRKPAGGGTIHASKSYLDALNNMTRSKKSVAFEGEGHLFPRNCIGRSVVGEVKNIQAFSRLEKAIVDWGYPESCLFYIGGMKSIITFRSREISNDFVEKEGWKEFFDSVNVWNGEEPVFGRIVKL</sequence>
<comment type="caution">
    <text evidence="1">The sequence shown here is derived from an EMBL/GenBank/DDBJ whole genome shotgun (WGS) entry which is preliminary data.</text>
</comment>
<reference evidence="2" key="1">
    <citation type="journal article" date="2022" name="Mol. Ecol. Resour.">
        <title>The genomes of chicory, endive, great burdock and yacon provide insights into Asteraceae palaeo-polyploidization history and plant inulin production.</title>
        <authorList>
            <person name="Fan W."/>
            <person name="Wang S."/>
            <person name="Wang H."/>
            <person name="Wang A."/>
            <person name="Jiang F."/>
            <person name="Liu H."/>
            <person name="Zhao H."/>
            <person name="Xu D."/>
            <person name="Zhang Y."/>
        </authorList>
    </citation>
    <scope>NUCLEOTIDE SEQUENCE [LARGE SCALE GENOMIC DNA]</scope>
    <source>
        <strain evidence="2">cv. Yunnan</strain>
    </source>
</reference>
<protein>
    <submittedName>
        <fullName evidence="1">Uncharacterized protein</fullName>
    </submittedName>
</protein>
<dbReference type="EMBL" id="CM042045">
    <property type="protein sequence ID" value="KAI3682940.1"/>
    <property type="molecule type" value="Genomic_DNA"/>
</dbReference>
<proteinExistence type="predicted"/>
<accession>A0ACB8YG53</accession>
<evidence type="ECO:0000313" key="2">
    <source>
        <dbReference type="Proteomes" id="UP001056120"/>
    </source>
</evidence>
<name>A0ACB8YG53_9ASTR</name>
<evidence type="ECO:0000313" key="1">
    <source>
        <dbReference type="EMBL" id="KAI3682940.1"/>
    </source>
</evidence>
<dbReference type="Proteomes" id="UP001056120">
    <property type="component" value="Linkage Group LG28"/>
</dbReference>
<organism evidence="1 2">
    <name type="scientific">Smallanthus sonchifolius</name>
    <dbReference type="NCBI Taxonomy" id="185202"/>
    <lineage>
        <taxon>Eukaryota</taxon>
        <taxon>Viridiplantae</taxon>
        <taxon>Streptophyta</taxon>
        <taxon>Embryophyta</taxon>
        <taxon>Tracheophyta</taxon>
        <taxon>Spermatophyta</taxon>
        <taxon>Magnoliopsida</taxon>
        <taxon>eudicotyledons</taxon>
        <taxon>Gunneridae</taxon>
        <taxon>Pentapetalae</taxon>
        <taxon>asterids</taxon>
        <taxon>campanulids</taxon>
        <taxon>Asterales</taxon>
        <taxon>Asteraceae</taxon>
        <taxon>Asteroideae</taxon>
        <taxon>Heliantheae alliance</taxon>
        <taxon>Millerieae</taxon>
        <taxon>Smallanthus</taxon>
    </lineage>
</organism>